<evidence type="ECO:0000313" key="3">
    <source>
        <dbReference type="Proteomes" id="UP000596742"/>
    </source>
</evidence>
<dbReference type="PANTHER" id="PTHR46534:SF2">
    <property type="entry name" value="VWFD DOMAIN-CONTAINING PROTEIN"/>
    <property type="match status" value="1"/>
</dbReference>
<gene>
    <name evidence="2" type="ORF">MGAL_10B091242</name>
</gene>
<evidence type="ECO:0000313" key="2">
    <source>
        <dbReference type="EMBL" id="VDI52134.1"/>
    </source>
</evidence>
<keyword evidence="3" id="KW-1185">Reference proteome</keyword>
<dbReference type="AlphaFoldDB" id="A0A8B6FNW5"/>
<protein>
    <recommendedName>
        <fullName evidence="1">IgGFc-binding protein N-terminal domain-containing protein</fullName>
    </recommendedName>
</protein>
<dbReference type="EMBL" id="UYJE01007140">
    <property type="protein sequence ID" value="VDI52134.1"/>
    <property type="molecule type" value="Genomic_DNA"/>
</dbReference>
<dbReference type="Pfam" id="PF17517">
    <property type="entry name" value="IgGFc_binding"/>
    <property type="match status" value="1"/>
</dbReference>
<reference evidence="2" key="1">
    <citation type="submission" date="2018-11" db="EMBL/GenBank/DDBJ databases">
        <authorList>
            <person name="Alioto T."/>
            <person name="Alioto T."/>
        </authorList>
    </citation>
    <scope>NUCLEOTIDE SEQUENCE</scope>
</reference>
<dbReference type="OrthoDB" id="6136119at2759"/>
<dbReference type="PANTHER" id="PTHR46534">
    <property type="entry name" value="IGGFC_BINDING DOMAIN-CONTAINING PROTEIN"/>
    <property type="match status" value="1"/>
</dbReference>
<sequence length="623" mass="68367">MENIGHGVLEVFITTDHLGEVMVNITTPKFNPGYFQTLTVKNKEVKKVSFDHKIGGVGTELSNKGIYVQSDNEVAIYAVNKASVTTDACIVFPVDTLGDEYYVITWNERSQFMIISTEDNTEVTITVGRTGTSIIFNSQAYNSGMSFTMNMTQFQTFHAFGGKTSDYSGTYITSSKVIAVFSGSQCNEIGLGACDHLISQMTPVETFGNNFVTINMASCNRPVNFKIVVSENDTLVNISGRSIVSLLKPGDSYSFSTTSLTSTVVLTDKPAALAFFSEGGCGGDSGDPAMILLPPIQQFAADYTFSTVEFPSDPFTSSLTIVIAESEISGLLLDRKNITSEQWRPIIGSNTLRITNILVTEGSHTVYHINPTVTFLAVSTGVGRYNSYGYSAGQRLAPINNNCSISVTVAGDIIDNDCDGLIDEELKDGKDNDGDGKIDEDLAMYFEEFESTTKELSTKELPTTEFLQTELSTTELPTTELSTISMSASSTRHFPKTTFIKTFASTTTSRETVTTTKLTTISRQPTTTSIQSTTTLPTTSDMQMQNFSEEVLSTDLVIAGVVISMFAYESREGSFKIQNSKFKIHNSKHKEFRFRFPPFLCHVVSVSRLKMYLSEGWLLVKML</sequence>
<feature type="domain" description="IgGFc-binding protein N-terminal" evidence="1">
    <location>
        <begin position="87"/>
        <end position="379"/>
    </location>
</feature>
<organism evidence="2 3">
    <name type="scientific">Mytilus galloprovincialis</name>
    <name type="common">Mediterranean mussel</name>
    <dbReference type="NCBI Taxonomy" id="29158"/>
    <lineage>
        <taxon>Eukaryota</taxon>
        <taxon>Metazoa</taxon>
        <taxon>Spiralia</taxon>
        <taxon>Lophotrochozoa</taxon>
        <taxon>Mollusca</taxon>
        <taxon>Bivalvia</taxon>
        <taxon>Autobranchia</taxon>
        <taxon>Pteriomorphia</taxon>
        <taxon>Mytilida</taxon>
        <taxon>Mytiloidea</taxon>
        <taxon>Mytilidae</taxon>
        <taxon>Mytilinae</taxon>
        <taxon>Mytilus</taxon>
    </lineage>
</organism>
<proteinExistence type="predicted"/>
<evidence type="ECO:0000259" key="1">
    <source>
        <dbReference type="Pfam" id="PF17517"/>
    </source>
</evidence>
<name>A0A8B6FNW5_MYTGA</name>
<accession>A0A8B6FNW5</accession>
<dbReference type="Proteomes" id="UP000596742">
    <property type="component" value="Unassembled WGS sequence"/>
</dbReference>
<comment type="caution">
    <text evidence="2">The sequence shown here is derived from an EMBL/GenBank/DDBJ whole genome shotgun (WGS) entry which is preliminary data.</text>
</comment>
<dbReference type="InterPro" id="IPR035234">
    <property type="entry name" value="IgGFc-bd_N"/>
</dbReference>